<keyword evidence="2" id="KW-1185">Reference proteome</keyword>
<protein>
    <submittedName>
        <fullName evidence="1">Uncharacterized protein</fullName>
    </submittedName>
</protein>
<organism evidence="1 2">
    <name type="scientific">Hohenbuehelia grisea</name>
    <dbReference type="NCBI Taxonomy" id="104357"/>
    <lineage>
        <taxon>Eukaryota</taxon>
        <taxon>Fungi</taxon>
        <taxon>Dikarya</taxon>
        <taxon>Basidiomycota</taxon>
        <taxon>Agaricomycotina</taxon>
        <taxon>Agaricomycetes</taxon>
        <taxon>Agaricomycetidae</taxon>
        <taxon>Agaricales</taxon>
        <taxon>Pleurotineae</taxon>
        <taxon>Pleurotaceae</taxon>
        <taxon>Hohenbuehelia</taxon>
    </lineage>
</organism>
<proteinExistence type="predicted"/>
<gene>
    <name evidence="1" type="ORF">HGRIS_004973</name>
</gene>
<dbReference type="EMBL" id="JASNQZ010000008">
    <property type="protein sequence ID" value="KAL0953789.1"/>
    <property type="molecule type" value="Genomic_DNA"/>
</dbReference>
<dbReference type="Proteomes" id="UP001556367">
    <property type="component" value="Unassembled WGS sequence"/>
</dbReference>
<evidence type="ECO:0000313" key="1">
    <source>
        <dbReference type="EMBL" id="KAL0953789.1"/>
    </source>
</evidence>
<sequence>MAYIVVLQETTAAELQQHRAVAVQTTVLVHKGVARGTLKPAEGQFAASLAVYAAPILQAAVVNRGESVVLVQINLLAALLVDRVVETPAVPLENTARGALASQIH</sequence>
<comment type="caution">
    <text evidence="1">The sequence shown here is derived from an EMBL/GenBank/DDBJ whole genome shotgun (WGS) entry which is preliminary data.</text>
</comment>
<name>A0ABR3JDL3_9AGAR</name>
<accession>A0ABR3JDL3</accession>
<evidence type="ECO:0000313" key="2">
    <source>
        <dbReference type="Proteomes" id="UP001556367"/>
    </source>
</evidence>
<reference evidence="2" key="1">
    <citation type="submission" date="2024-06" db="EMBL/GenBank/DDBJ databases">
        <title>Multi-omics analyses provide insights into the biosynthesis of the anticancer antibiotic pleurotin in Hohenbuehelia grisea.</title>
        <authorList>
            <person name="Weaver J.A."/>
            <person name="Alberti F."/>
        </authorList>
    </citation>
    <scope>NUCLEOTIDE SEQUENCE [LARGE SCALE GENOMIC DNA]</scope>
    <source>
        <strain evidence="2">T-177</strain>
    </source>
</reference>